<dbReference type="Gene3D" id="3.40.1740.10">
    <property type="entry name" value="VC0467-like"/>
    <property type="match status" value="1"/>
</dbReference>
<name>A0ABY6N376_9ALTE</name>
<protein>
    <recommendedName>
        <fullName evidence="2">UPF0301 protein NKI27_01975</fullName>
    </recommendedName>
</protein>
<reference evidence="3" key="1">
    <citation type="submission" date="2022-06" db="EMBL/GenBank/DDBJ databases">
        <title>Alkalimarinus sp. nov., isolated from gut of a Alitta virens.</title>
        <authorList>
            <person name="Yang A.I."/>
            <person name="Shin N.-R."/>
        </authorList>
    </citation>
    <scope>NUCLEOTIDE SEQUENCE</scope>
    <source>
        <strain evidence="3">A2M4</strain>
    </source>
</reference>
<accession>A0ABY6N376</accession>
<dbReference type="Proteomes" id="UP001163739">
    <property type="component" value="Chromosome"/>
</dbReference>
<evidence type="ECO:0000313" key="4">
    <source>
        <dbReference type="Proteomes" id="UP001163739"/>
    </source>
</evidence>
<comment type="similarity">
    <text evidence="1 2">Belongs to the UPF0301 (AlgH) family.</text>
</comment>
<proteinExistence type="inferred from homology"/>
<evidence type="ECO:0000256" key="1">
    <source>
        <dbReference type="ARBA" id="ARBA00009600"/>
    </source>
</evidence>
<evidence type="ECO:0000313" key="3">
    <source>
        <dbReference type="EMBL" id="UZE96541.1"/>
    </source>
</evidence>
<dbReference type="NCBIfam" id="NF001266">
    <property type="entry name" value="PRK00228.1-1"/>
    <property type="match status" value="1"/>
</dbReference>
<dbReference type="HAMAP" id="MF_00758">
    <property type="entry name" value="UPF0301"/>
    <property type="match status" value="1"/>
</dbReference>
<dbReference type="InterPro" id="IPR003774">
    <property type="entry name" value="AlgH-like"/>
</dbReference>
<dbReference type="EMBL" id="CP100390">
    <property type="protein sequence ID" value="UZE96541.1"/>
    <property type="molecule type" value="Genomic_DNA"/>
</dbReference>
<dbReference type="PANTHER" id="PTHR30327">
    <property type="entry name" value="UNCHARACTERIZED PROTEIN YQGE"/>
    <property type="match status" value="1"/>
</dbReference>
<gene>
    <name evidence="3" type="ORF">NKI27_01975</name>
</gene>
<dbReference type="RefSeq" id="WP_265048026.1">
    <property type="nucleotide sequence ID" value="NZ_CP100390.1"/>
</dbReference>
<organism evidence="3 4">
    <name type="scientific">Alkalimarinus alittae</name>
    <dbReference type="NCBI Taxonomy" id="2961619"/>
    <lineage>
        <taxon>Bacteria</taxon>
        <taxon>Pseudomonadati</taxon>
        <taxon>Pseudomonadota</taxon>
        <taxon>Gammaproteobacteria</taxon>
        <taxon>Alteromonadales</taxon>
        <taxon>Alteromonadaceae</taxon>
        <taxon>Alkalimarinus</taxon>
    </lineage>
</organism>
<dbReference type="Pfam" id="PF02622">
    <property type="entry name" value="DUF179"/>
    <property type="match status" value="1"/>
</dbReference>
<sequence>MTSLRDHFLIAMPRMKDPNFDGAVTYICDHNEHGAMGIVINRPMDMTLGEVLAQLDFGGEDIDSLIYAGGPVQMERGFVLHTPQGEWQSSLKISEGICLTTSRDILEALATDQGPAENLVALGYAGWGAGQLEQEIAENCWLTCPSDAAILFRTAHDKKFEAAISLLGFDPSQLSDQTGHA</sequence>
<dbReference type="PANTHER" id="PTHR30327:SF1">
    <property type="entry name" value="UPF0301 PROTEIN YQGE"/>
    <property type="match status" value="1"/>
</dbReference>
<keyword evidence="4" id="KW-1185">Reference proteome</keyword>
<evidence type="ECO:0000256" key="2">
    <source>
        <dbReference type="HAMAP-Rule" id="MF_00758"/>
    </source>
</evidence>
<dbReference type="SUPFAM" id="SSF143456">
    <property type="entry name" value="VC0467-like"/>
    <property type="match status" value="1"/>
</dbReference>